<gene>
    <name evidence="3" type="ORF">ACFQ35_04565</name>
</gene>
<dbReference type="HAMAP" id="MF_04148">
    <property type="entry name" value="TERL_BPP22"/>
    <property type="match status" value="1"/>
</dbReference>
<proteinExistence type="inferred from homology"/>
<dbReference type="InterPro" id="IPR035421">
    <property type="entry name" value="Terminase_6C"/>
</dbReference>
<keyword evidence="1" id="KW-1188">Viral release from host cell</keyword>
<protein>
    <submittedName>
        <fullName evidence="3">Terminase large subunit domain-containing protein</fullName>
    </submittedName>
</protein>
<dbReference type="Proteomes" id="UP001597263">
    <property type="component" value="Unassembled WGS sequence"/>
</dbReference>
<dbReference type="Pfam" id="PF17289">
    <property type="entry name" value="Terminase_6C"/>
    <property type="match status" value="1"/>
</dbReference>
<accession>A0ABW3UZU7</accession>
<dbReference type="InterPro" id="IPR044265">
    <property type="entry name" value="Terminase_large_su_BPP22"/>
</dbReference>
<dbReference type="InterPro" id="IPR027417">
    <property type="entry name" value="P-loop_NTPase"/>
</dbReference>
<dbReference type="Gene3D" id="3.30.420.280">
    <property type="match status" value="1"/>
</dbReference>
<name>A0ABW3UZU7_9HYPH</name>
<comment type="caution">
    <text evidence="3">The sequence shown here is derived from an EMBL/GenBank/DDBJ whole genome shotgun (WGS) entry which is preliminary data.</text>
</comment>
<evidence type="ECO:0000313" key="3">
    <source>
        <dbReference type="EMBL" id="MFD1226433.1"/>
    </source>
</evidence>
<dbReference type="EMBL" id="JBHTMA010000026">
    <property type="protein sequence ID" value="MFD1226433.1"/>
    <property type="molecule type" value="Genomic_DNA"/>
</dbReference>
<sequence>MKLEKEKQHRLRINRLKIYEPYPKQREFHTAGASYRERLFAAGNQLGKTLSGAAEVAMHLTGEYPDWWQGLRFEHPIVVIAGSESGELTRDGVQRLLIGQPDREEEWGTGFIPKRCIQRTTRRQGVSNAIDTVTVGHVSGGASSLLFKSYDQGRSKWQANTVHFVWFDEEPPSDVYFEGITRTNATKGSVMMTYTPLKGMSAVSARFFLEDAPDRIKIMMTIQDALHYSQEERDRIIASYPAHEREARTKGIPTLGSGLIFPVAEEDIIVQPFPIPTHWAQIGGIDFGWDHPTAAVSLAWDRDADIVYVTRDYRKREATPLIHAAALKPWGLLSGEQWLPWSWPHDGLQHDKGSGEQLAKQYKEQGLKVLSERAQFLDGSNGVEAGLSDMLLRMQTGRWKVFSICQDWLMERQTYHRKDGKVVKERDDVISASRYALMMLRFAKQAPPPETNRAYRGFGAKSGSSWMSG</sequence>
<reference evidence="4" key="1">
    <citation type="journal article" date="2019" name="Int. J. Syst. Evol. Microbiol.">
        <title>The Global Catalogue of Microorganisms (GCM) 10K type strain sequencing project: providing services to taxonomists for standard genome sequencing and annotation.</title>
        <authorList>
            <consortium name="The Broad Institute Genomics Platform"/>
            <consortium name="The Broad Institute Genome Sequencing Center for Infectious Disease"/>
            <person name="Wu L."/>
            <person name="Ma J."/>
        </authorList>
    </citation>
    <scope>NUCLEOTIDE SEQUENCE [LARGE SCALE GENOMIC DNA]</scope>
    <source>
        <strain evidence="4">CCUG 49584</strain>
    </source>
</reference>
<evidence type="ECO:0000259" key="2">
    <source>
        <dbReference type="Pfam" id="PF17289"/>
    </source>
</evidence>
<dbReference type="Pfam" id="PF03237">
    <property type="entry name" value="Terminase_6N"/>
    <property type="match status" value="1"/>
</dbReference>
<dbReference type="Gene3D" id="3.40.50.300">
    <property type="entry name" value="P-loop containing nucleotide triphosphate hydrolases"/>
    <property type="match status" value="1"/>
</dbReference>
<organism evidence="3 4">
    <name type="scientific">Pseudochrobactrum kiredjianiae</name>
    <dbReference type="NCBI Taxonomy" id="386305"/>
    <lineage>
        <taxon>Bacteria</taxon>
        <taxon>Pseudomonadati</taxon>
        <taxon>Pseudomonadota</taxon>
        <taxon>Alphaproteobacteria</taxon>
        <taxon>Hyphomicrobiales</taxon>
        <taxon>Brucellaceae</taxon>
        <taxon>Pseudochrobactrum</taxon>
    </lineage>
</organism>
<feature type="domain" description="Terminase large subunit gp17-like C-terminal" evidence="2">
    <location>
        <begin position="283"/>
        <end position="439"/>
    </location>
</feature>
<evidence type="ECO:0000313" key="4">
    <source>
        <dbReference type="Proteomes" id="UP001597263"/>
    </source>
</evidence>
<evidence type="ECO:0000256" key="1">
    <source>
        <dbReference type="ARBA" id="ARBA00022612"/>
    </source>
</evidence>
<dbReference type="RefSeq" id="WP_289388089.1">
    <property type="nucleotide sequence ID" value="NZ_JAUCBM010000009.1"/>
</dbReference>
<keyword evidence="4" id="KW-1185">Reference proteome</keyword>